<evidence type="ECO:0000256" key="1">
    <source>
        <dbReference type="ARBA" id="ARBA00022737"/>
    </source>
</evidence>
<keyword evidence="5" id="KW-1133">Transmembrane helix</keyword>
<dbReference type="Pfam" id="PF00226">
    <property type="entry name" value="DnaJ"/>
    <property type="match status" value="1"/>
</dbReference>
<evidence type="ECO:0000313" key="8">
    <source>
        <dbReference type="Proteomes" id="UP001189429"/>
    </source>
</evidence>
<feature type="region of interest" description="Disordered" evidence="4">
    <location>
        <begin position="571"/>
        <end position="631"/>
    </location>
</feature>
<organism evidence="7 8">
    <name type="scientific">Prorocentrum cordatum</name>
    <dbReference type="NCBI Taxonomy" id="2364126"/>
    <lineage>
        <taxon>Eukaryota</taxon>
        <taxon>Sar</taxon>
        <taxon>Alveolata</taxon>
        <taxon>Dinophyceae</taxon>
        <taxon>Prorocentrales</taxon>
        <taxon>Prorocentraceae</taxon>
        <taxon>Prorocentrum</taxon>
    </lineage>
</organism>
<dbReference type="PANTHER" id="PTHR24171:SF8">
    <property type="entry name" value="BRCA1-ASSOCIATED RING DOMAIN PROTEIN 1"/>
    <property type="match status" value="1"/>
</dbReference>
<dbReference type="PRINTS" id="PR00625">
    <property type="entry name" value="JDOMAIN"/>
</dbReference>
<keyword evidence="8" id="KW-1185">Reference proteome</keyword>
<evidence type="ECO:0000256" key="4">
    <source>
        <dbReference type="SAM" id="MobiDB-lite"/>
    </source>
</evidence>
<dbReference type="PROSITE" id="PS50088">
    <property type="entry name" value="ANK_REPEAT"/>
    <property type="match status" value="2"/>
</dbReference>
<dbReference type="PROSITE" id="PS50076">
    <property type="entry name" value="DNAJ_2"/>
    <property type="match status" value="1"/>
</dbReference>
<feature type="compositionally biased region" description="Pro residues" evidence="4">
    <location>
        <begin position="608"/>
        <end position="618"/>
    </location>
</feature>
<keyword evidence="5" id="KW-0472">Membrane</keyword>
<protein>
    <recommendedName>
        <fullName evidence="6">J domain-containing protein</fullName>
    </recommendedName>
</protein>
<sequence length="777" mass="83769">MLRRRPDLYEVLELPRGSGPEEIKAAYRRLVRECHPDVRPGDAAAAARFRQVSHAHTTLLHVGLRRMYDLHLRRMEGIENCRRLEEQRRGQGIAARLRGRGRGALGALALGAGLGALLVAALAAAMLSLPGFFWTAFHRIPDWVPGKWGLVRLHSQEPSEADPRPRGMEGAFPDDDPEYPGVRWVLVRYVLTWLKDGVPMPRCQDLPAKAFGSLRGAPRVFAVTHPWLDRWHPDPAGIQVETMRAKFDKMRQQMMTDLDDVLFFDYLCLPQVSTTGVDDRSPAEKLRFRSALSGDQMGRISVPDESRDFHRRGAGRRQLPRAVPRPRVVLLLGGAPDLTLPPLGAPPNFESAVASMNTFPRDLMWTQRSLKEEIARFRTMSAEFRQTGDITAIVDAFDSEIASKSFAQPSDRDLVRGLFVSLARSQRLIAASARGDVKGVQAAIDDGADLKSRNGHGHTALHVAAANGHTGVVSVLLKRSTAFEVSMTTMENESSVDLAKNWRESSVLLRHNLGEPFPPLIVLTIHGDLPPLKELLSTLQADDGGAQAFPSAGIVTSELALVNGEKNGPAARAGAVARESSASENAPQASHDKKIPARGPKTLASPAGAPPAAKPRAPPGKTVPAKAKSSPVRGAALRTAAAAIAQPSMQSAPLPVEGEAVAGGSLATRGGAAEAKPVPKASGAHPRDARRHAVKPVLAIDVNEADDIGWTALHYAVSMEHAAIAKELLQSRADPTRCNAEGESPAALAARLDVKAVLSELREGEGLCEGHFTTKDK</sequence>
<dbReference type="EMBL" id="CAUYUJ010017593">
    <property type="protein sequence ID" value="CAK0876053.1"/>
    <property type="molecule type" value="Genomic_DNA"/>
</dbReference>
<dbReference type="SMART" id="SM00248">
    <property type="entry name" value="ANK"/>
    <property type="match status" value="3"/>
</dbReference>
<evidence type="ECO:0000256" key="5">
    <source>
        <dbReference type="SAM" id="Phobius"/>
    </source>
</evidence>
<dbReference type="SUPFAM" id="SSF48403">
    <property type="entry name" value="Ankyrin repeat"/>
    <property type="match status" value="1"/>
</dbReference>
<dbReference type="Pfam" id="PF13637">
    <property type="entry name" value="Ank_4"/>
    <property type="match status" value="1"/>
</dbReference>
<feature type="repeat" description="ANK" evidence="3">
    <location>
        <begin position="708"/>
        <end position="740"/>
    </location>
</feature>
<dbReference type="Gene3D" id="1.25.40.20">
    <property type="entry name" value="Ankyrin repeat-containing domain"/>
    <property type="match status" value="2"/>
</dbReference>
<feature type="region of interest" description="Disordered" evidence="4">
    <location>
        <begin position="668"/>
        <end position="691"/>
    </location>
</feature>
<dbReference type="InterPro" id="IPR001623">
    <property type="entry name" value="DnaJ_domain"/>
</dbReference>
<dbReference type="SMART" id="SM00271">
    <property type="entry name" value="DnaJ"/>
    <property type="match status" value="1"/>
</dbReference>
<accession>A0ABN9VU21</accession>
<dbReference type="Proteomes" id="UP001189429">
    <property type="component" value="Unassembled WGS sequence"/>
</dbReference>
<dbReference type="PROSITE" id="PS50297">
    <property type="entry name" value="ANK_REP_REGION"/>
    <property type="match status" value="2"/>
</dbReference>
<name>A0ABN9VU21_9DINO</name>
<dbReference type="Gene3D" id="1.10.287.110">
    <property type="entry name" value="DnaJ domain"/>
    <property type="match status" value="1"/>
</dbReference>
<keyword evidence="1" id="KW-0677">Repeat</keyword>
<evidence type="ECO:0000313" key="7">
    <source>
        <dbReference type="EMBL" id="CAK0876053.1"/>
    </source>
</evidence>
<dbReference type="SUPFAM" id="SSF46565">
    <property type="entry name" value="Chaperone J-domain"/>
    <property type="match status" value="1"/>
</dbReference>
<evidence type="ECO:0000259" key="6">
    <source>
        <dbReference type="PROSITE" id="PS50076"/>
    </source>
</evidence>
<dbReference type="PANTHER" id="PTHR24171">
    <property type="entry name" value="ANKYRIN REPEAT DOMAIN-CONTAINING PROTEIN 39-RELATED"/>
    <property type="match status" value="1"/>
</dbReference>
<dbReference type="CDD" id="cd06257">
    <property type="entry name" value="DnaJ"/>
    <property type="match status" value="1"/>
</dbReference>
<gene>
    <name evidence="7" type="ORF">PCOR1329_LOCUS60570</name>
</gene>
<reference evidence="7" key="1">
    <citation type="submission" date="2023-10" db="EMBL/GenBank/DDBJ databases">
        <authorList>
            <person name="Chen Y."/>
            <person name="Shah S."/>
            <person name="Dougan E. K."/>
            <person name="Thang M."/>
            <person name="Chan C."/>
        </authorList>
    </citation>
    <scope>NUCLEOTIDE SEQUENCE [LARGE SCALE GENOMIC DNA]</scope>
</reference>
<dbReference type="InterPro" id="IPR036770">
    <property type="entry name" value="Ankyrin_rpt-contain_sf"/>
</dbReference>
<dbReference type="Pfam" id="PF00023">
    <property type="entry name" value="Ank"/>
    <property type="match status" value="1"/>
</dbReference>
<proteinExistence type="predicted"/>
<feature type="repeat" description="ANK" evidence="3">
    <location>
        <begin position="456"/>
        <end position="488"/>
    </location>
</feature>
<feature type="domain" description="J" evidence="6">
    <location>
        <begin position="7"/>
        <end position="72"/>
    </location>
</feature>
<keyword evidence="2 3" id="KW-0040">ANK repeat</keyword>
<dbReference type="InterPro" id="IPR036869">
    <property type="entry name" value="J_dom_sf"/>
</dbReference>
<comment type="caution">
    <text evidence="7">The sequence shown here is derived from an EMBL/GenBank/DDBJ whole genome shotgun (WGS) entry which is preliminary data.</text>
</comment>
<dbReference type="InterPro" id="IPR002110">
    <property type="entry name" value="Ankyrin_rpt"/>
</dbReference>
<keyword evidence="5" id="KW-0812">Transmembrane</keyword>
<evidence type="ECO:0000256" key="3">
    <source>
        <dbReference type="PROSITE-ProRule" id="PRU00023"/>
    </source>
</evidence>
<feature type="transmembrane region" description="Helical" evidence="5">
    <location>
        <begin position="105"/>
        <end position="134"/>
    </location>
</feature>
<evidence type="ECO:0000256" key="2">
    <source>
        <dbReference type="ARBA" id="ARBA00023043"/>
    </source>
</evidence>